<sequence>MTVQGGELATEPTPPTLFMLQGESLAQFGHEPPLSSVWRTTLIVDERSFCRAPFVFLNIPDHMLGVVAPAGNSLALYPNGQMGQAK</sequence>
<reference evidence="1 2" key="1">
    <citation type="submission" date="2020-04" db="EMBL/GenBank/DDBJ databases">
        <authorList>
            <person name="De Canck E."/>
        </authorList>
    </citation>
    <scope>NUCLEOTIDE SEQUENCE [LARGE SCALE GENOMIC DNA]</scope>
    <source>
        <strain evidence="1 2">LMG 27177</strain>
    </source>
</reference>
<evidence type="ECO:0000313" key="2">
    <source>
        <dbReference type="Proteomes" id="UP000494252"/>
    </source>
</evidence>
<dbReference type="Proteomes" id="UP000494252">
    <property type="component" value="Unassembled WGS sequence"/>
</dbReference>
<evidence type="ECO:0000313" key="1">
    <source>
        <dbReference type="EMBL" id="CAB3810796.1"/>
    </source>
</evidence>
<proteinExistence type="predicted"/>
<dbReference type="RefSeq" id="WP_175166382.1">
    <property type="nucleotide sequence ID" value="NZ_CADIKI010000045.1"/>
</dbReference>
<keyword evidence="2" id="KW-1185">Reference proteome</keyword>
<organism evidence="1 2">
    <name type="scientific">Paraburkholderia fynbosensis</name>
    <dbReference type="NCBI Taxonomy" id="1200993"/>
    <lineage>
        <taxon>Bacteria</taxon>
        <taxon>Pseudomonadati</taxon>
        <taxon>Pseudomonadota</taxon>
        <taxon>Betaproteobacteria</taxon>
        <taxon>Burkholderiales</taxon>
        <taxon>Burkholderiaceae</taxon>
        <taxon>Paraburkholderia</taxon>
    </lineage>
</organism>
<dbReference type="EMBL" id="CADIKI010000045">
    <property type="protein sequence ID" value="CAB3810796.1"/>
    <property type="molecule type" value="Genomic_DNA"/>
</dbReference>
<gene>
    <name evidence="1" type="ORF">LMG27177_07473</name>
</gene>
<accession>A0A6J5H5E5</accession>
<name>A0A6J5H5E5_9BURK</name>
<dbReference type="AlphaFoldDB" id="A0A6J5H5E5"/>
<protein>
    <submittedName>
        <fullName evidence="1">Uncharacterized protein</fullName>
    </submittedName>
</protein>